<comment type="caution">
    <text evidence="1">The sequence shown here is derived from an EMBL/GenBank/DDBJ whole genome shotgun (WGS) entry which is preliminary data.</text>
</comment>
<gene>
    <name evidence="1" type="ORF">J5Y06_17575</name>
</gene>
<keyword evidence="2" id="KW-1185">Reference proteome</keyword>
<proteinExistence type="predicted"/>
<accession>A0A8J7UIP8</accession>
<dbReference type="Proteomes" id="UP000666240">
    <property type="component" value="Unassembled WGS sequence"/>
</dbReference>
<dbReference type="RefSeq" id="WP_209336492.1">
    <property type="nucleotide sequence ID" value="NZ_JAGIYY010000007.1"/>
</dbReference>
<sequence>MIEITIFPMKNTPNGSATLCEPPDDPDSYDVLVRDDGDVVAETEDLATYGEAVKIAEKYLAQFPDAEIDYGD</sequence>
<name>A0A8J7UIP8_9HYPH</name>
<evidence type="ECO:0000313" key="2">
    <source>
        <dbReference type="Proteomes" id="UP000666240"/>
    </source>
</evidence>
<dbReference type="EMBL" id="JAGIYY010000007">
    <property type="protein sequence ID" value="MBP0440464.1"/>
    <property type="molecule type" value="Genomic_DNA"/>
</dbReference>
<reference evidence="1" key="1">
    <citation type="submission" date="2021-03" db="EMBL/GenBank/DDBJ databases">
        <title>Genome sequencing and assembly of Tianweitania sediminis.</title>
        <authorList>
            <person name="Chhetri G."/>
        </authorList>
    </citation>
    <scope>NUCLEOTIDE SEQUENCE</scope>
    <source>
        <strain evidence="1">Z8</strain>
    </source>
</reference>
<evidence type="ECO:0000313" key="1">
    <source>
        <dbReference type="EMBL" id="MBP0440464.1"/>
    </source>
</evidence>
<protein>
    <submittedName>
        <fullName evidence="1">Uncharacterized protein</fullName>
    </submittedName>
</protein>
<organism evidence="1 2">
    <name type="scientific">Tianweitania sediminis</name>
    <dbReference type="NCBI Taxonomy" id="1502156"/>
    <lineage>
        <taxon>Bacteria</taxon>
        <taxon>Pseudomonadati</taxon>
        <taxon>Pseudomonadota</taxon>
        <taxon>Alphaproteobacteria</taxon>
        <taxon>Hyphomicrobiales</taxon>
        <taxon>Phyllobacteriaceae</taxon>
        <taxon>Tianweitania</taxon>
    </lineage>
</organism>
<dbReference type="AlphaFoldDB" id="A0A8J7UIP8"/>